<accession>A0A7W6GGB3</accession>
<name>A0A7W6GGB3_9HYPH</name>
<organism evidence="4 5">
    <name type="scientific">Hansschlegelia beijingensis</name>
    <dbReference type="NCBI Taxonomy" id="1133344"/>
    <lineage>
        <taxon>Bacteria</taxon>
        <taxon>Pseudomonadati</taxon>
        <taxon>Pseudomonadota</taxon>
        <taxon>Alphaproteobacteria</taxon>
        <taxon>Hyphomicrobiales</taxon>
        <taxon>Methylopilaceae</taxon>
        <taxon>Hansschlegelia</taxon>
    </lineage>
</organism>
<evidence type="ECO:0000256" key="1">
    <source>
        <dbReference type="ARBA" id="ARBA00003871"/>
    </source>
</evidence>
<dbReference type="Proteomes" id="UP000528964">
    <property type="component" value="Unassembled WGS sequence"/>
</dbReference>
<dbReference type="InterPro" id="IPR036928">
    <property type="entry name" value="AS_sf"/>
</dbReference>
<evidence type="ECO:0000313" key="5">
    <source>
        <dbReference type="Proteomes" id="UP000528964"/>
    </source>
</evidence>
<dbReference type="InterPro" id="IPR023631">
    <property type="entry name" value="Amidase_dom"/>
</dbReference>
<dbReference type="RefSeq" id="WP_183396009.1">
    <property type="nucleotide sequence ID" value="NZ_JACIDR010000004.1"/>
</dbReference>
<proteinExistence type="predicted"/>
<dbReference type="PROSITE" id="PS00571">
    <property type="entry name" value="AMIDASES"/>
    <property type="match status" value="1"/>
</dbReference>
<dbReference type="AlphaFoldDB" id="A0A7W6GGB3"/>
<keyword evidence="5" id="KW-1185">Reference proteome</keyword>
<dbReference type="GO" id="GO:0016787">
    <property type="term" value="F:hydrolase activity"/>
    <property type="evidence" value="ECO:0007669"/>
    <property type="project" value="UniProtKB-KW"/>
</dbReference>
<gene>
    <name evidence="4" type="ORF">GGR24_002857</name>
</gene>
<comment type="caution">
    <text evidence="4">The sequence shown here is derived from an EMBL/GenBank/DDBJ whole genome shotgun (WGS) entry which is preliminary data.</text>
</comment>
<dbReference type="NCBIfam" id="NF005686">
    <property type="entry name" value="PRK07486.1"/>
    <property type="match status" value="1"/>
</dbReference>
<keyword evidence="4" id="KW-0378">Hydrolase</keyword>
<dbReference type="PANTHER" id="PTHR11895">
    <property type="entry name" value="TRANSAMIDASE"/>
    <property type="match status" value="1"/>
</dbReference>
<sequence length="491" mass="51948">MTLPRPAFAASGALVSPDAPAPEICRQGASALARMLAERRVSSVEVAEAFLDQIAAQNPTYNAIVTLRDRDDILAEARACDAARARGETPGPLAGVPVAFKDLQPTAGLRTTFGSPLFADFTPEEDSLTVARVRAAGAIVIGKTNTPEFGLGSHTYNTLFGRTRNAFLPALSAGGSSGGAAVALALGMLPVADGSDFGGSLRNPAAFNNIFGFRPSLGRVPNVPAKDAFFGQFSTDGPMARSVADLALMLSVMAGYDARSPIASADEGFRYEDRLDGAQSLRPRIAWLGDLGGRLPMEPGVLALCEAALGAMEPAGWRTEPALPAFDFAALWRSFVALRGLAALVSHGDYRRDPARYAALKPELQWEITEAARLSADDVATAALVRSRWREVALDLLSRFDALALPSAQVFPFPVEQDWPKEIAGVAMDSYHRWFEVAAPGSMTGFPVVNVPAGFAPDGRPMGIQLIGRPRGDLDLLRIAAAYEAAAPRAT</sequence>
<dbReference type="Pfam" id="PF01425">
    <property type="entry name" value="Amidase"/>
    <property type="match status" value="1"/>
</dbReference>
<protein>
    <recommendedName>
        <fullName evidence="2">Indoleacetamide hydrolase</fullName>
    </recommendedName>
</protein>
<dbReference type="SUPFAM" id="SSF75304">
    <property type="entry name" value="Amidase signature (AS) enzymes"/>
    <property type="match status" value="1"/>
</dbReference>
<reference evidence="4 5" key="1">
    <citation type="submission" date="2020-08" db="EMBL/GenBank/DDBJ databases">
        <title>Genomic Encyclopedia of Type Strains, Phase IV (KMG-IV): sequencing the most valuable type-strain genomes for metagenomic binning, comparative biology and taxonomic classification.</title>
        <authorList>
            <person name="Goeker M."/>
        </authorList>
    </citation>
    <scope>NUCLEOTIDE SEQUENCE [LARGE SCALE GENOMIC DNA]</scope>
    <source>
        <strain evidence="4 5">DSM 25481</strain>
    </source>
</reference>
<evidence type="ECO:0000259" key="3">
    <source>
        <dbReference type="Pfam" id="PF01425"/>
    </source>
</evidence>
<feature type="domain" description="Amidase" evidence="3">
    <location>
        <begin position="45"/>
        <end position="477"/>
    </location>
</feature>
<evidence type="ECO:0000256" key="2">
    <source>
        <dbReference type="ARBA" id="ARBA00021874"/>
    </source>
</evidence>
<dbReference type="Gene3D" id="3.90.1300.10">
    <property type="entry name" value="Amidase signature (AS) domain"/>
    <property type="match status" value="1"/>
</dbReference>
<dbReference type="PANTHER" id="PTHR11895:SF76">
    <property type="entry name" value="INDOLEACETAMIDE HYDROLASE"/>
    <property type="match status" value="1"/>
</dbReference>
<dbReference type="EMBL" id="JACIDR010000004">
    <property type="protein sequence ID" value="MBB3974180.1"/>
    <property type="molecule type" value="Genomic_DNA"/>
</dbReference>
<comment type="function">
    <text evidence="1">Hydrolyzes indole-3-acetamide (IAM) into indole-3-acetic acid (IAA).</text>
</comment>
<dbReference type="InterPro" id="IPR020556">
    <property type="entry name" value="Amidase_CS"/>
</dbReference>
<dbReference type="InterPro" id="IPR000120">
    <property type="entry name" value="Amidase"/>
</dbReference>
<evidence type="ECO:0000313" key="4">
    <source>
        <dbReference type="EMBL" id="MBB3974180.1"/>
    </source>
</evidence>